<proteinExistence type="predicted"/>
<dbReference type="InterPro" id="IPR016181">
    <property type="entry name" value="Acyl_CoA_acyltransferase"/>
</dbReference>
<dbReference type="InterPro" id="IPR051531">
    <property type="entry name" value="N-acetyltransferase"/>
</dbReference>
<evidence type="ECO:0000313" key="2">
    <source>
        <dbReference type="EMBL" id="EDQ33867.1"/>
    </source>
</evidence>
<dbReference type="SUPFAM" id="SSF55729">
    <property type="entry name" value="Acyl-CoA N-acyltransferases (Nat)"/>
    <property type="match status" value="1"/>
</dbReference>
<keyword evidence="3" id="KW-1185">Reference proteome</keyword>
<reference evidence="2 3" key="1">
    <citation type="submission" date="2007-10" db="EMBL/GenBank/DDBJ databases">
        <authorList>
            <person name="Wagner-Dobler I."/>
            <person name="Ferriera S."/>
            <person name="Johnson J."/>
            <person name="Kravitz S."/>
            <person name="Beeson K."/>
            <person name="Sutton G."/>
            <person name="Rogers Y.-H."/>
            <person name="Friedman R."/>
            <person name="Frazier M."/>
            <person name="Venter J.C."/>
        </authorList>
    </citation>
    <scope>NUCLEOTIDE SEQUENCE [LARGE SCALE GENOMIC DNA]</scope>
    <source>
        <strain evidence="2 3">DFL-43</strain>
    </source>
</reference>
<dbReference type="PANTHER" id="PTHR43792:SF1">
    <property type="entry name" value="N-ACETYLTRANSFERASE DOMAIN-CONTAINING PROTEIN"/>
    <property type="match status" value="1"/>
</dbReference>
<dbReference type="STRING" id="411684.HPDFL43_05420"/>
<dbReference type="RefSeq" id="WP_007196873.1">
    <property type="nucleotide sequence ID" value="NZ_CM002917.1"/>
</dbReference>
<dbReference type="GO" id="GO:0016747">
    <property type="term" value="F:acyltransferase activity, transferring groups other than amino-acyl groups"/>
    <property type="evidence" value="ECO:0007669"/>
    <property type="project" value="InterPro"/>
</dbReference>
<dbReference type="Gene3D" id="3.40.630.30">
    <property type="match status" value="1"/>
</dbReference>
<protein>
    <submittedName>
        <fullName evidence="2">Acetyltransferase</fullName>
    </submittedName>
</protein>
<reference evidence="2 3" key="2">
    <citation type="submission" date="2012-06" db="EMBL/GenBank/DDBJ databases">
        <authorList>
            <person name="Fiebig A."/>
        </authorList>
    </citation>
    <scope>NUCLEOTIDE SEQUENCE [LARGE SCALE GENOMIC DNA]</scope>
    <source>
        <strain evidence="2 3">DFL-43</strain>
    </source>
</reference>
<feature type="domain" description="N-acetyltransferase" evidence="1">
    <location>
        <begin position="12"/>
        <end position="147"/>
    </location>
</feature>
<dbReference type="OrthoDB" id="6293260at2"/>
<evidence type="ECO:0000259" key="1">
    <source>
        <dbReference type="Pfam" id="PF13302"/>
    </source>
</evidence>
<dbReference type="Proteomes" id="UP000004291">
    <property type="component" value="Chromosome"/>
</dbReference>
<dbReference type="AlphaFoldDB" id="A9D4E7"/>
<comment type="caution">
    <text evidence="2">The sequence shown here is derived from an EMBL/GenBank/DDBJ whole genome shotgun (WGS) entry which is preliminary data.</text>
</comment>
<dbReference type="PANTHER" id="PTHR43792">
    <property type="entry name" value="GNAT FAMILY, PUTATIVE (AFU_ORTHOLOGUE AFUA_3G00765)-RELATED-RELATED"/>
    <property type="match status" value="1"/>
</dbReference>
<dbReference type="HOGENOM" id="CLU_013985_3_1_5"/>
<dbReference type="Pfam" id="PF13302">
    <property type="entry name" value="Acetyltransf_3"/>
    <property type="match status" value="1"/>
</dbReference>
<organism evidence="2 3">
    <name type="scientific">Hoeflea phototrophica (strain DSM 17068 / NCIMB 14078 / DFL-43)</name>
    <dbReference type="NCBI Taxonomy" id="411684"/>
    <lineage>
        <taxon>Bacteria</taxon>
        <taxon>Pseudomonadati</taxon>
        <taxon>Pseudomonadota</taxon>
        <taxon>Alphaproteobacteria</taxon>
        <taxon>Hyphomicrobiales</taxon>
        <taxon>Rhizobiaceae</taxon>
        <taxon>Hoeflea</taxon>
    </lineage>
</organism>
<name>A9D4E7_HOEPD</name>
<dbReference type="InterPro" id="IPR000182">
    <property type="entry name" value="GNAT_dom"/>
</dbReference>
<accession>A9D4E7</accession>
<dbReference type="EMBL" id="ABIA03000002">
    <property type="protein sequence ID" value="EDQ33867.1"/>
    <property type="molecule type" value="Genomic_DNA"/>
</dbReference>
<dbReference type="eggNOG" id="COG1670">
    <property type="taxonomic scope" value="Bacteria"/>
</dbReference>
<keyword evidence="2" id="KW-0808">Transferase</keyword>
<gene>
    <name evidence="2" type="ORF">HPDFL43_05420</name>
</gene>
<evidence type="ECO:0000313" key="3">
    <source>
        <dbReference type="Proteomes" id="UP000004291"/>
    </source>
</evidence>
<sequence length="170" mass="18883">MYEGIVTITTERLTLRPQSLGDFAEYEMFLASDRSAGMGGPYDRRAAWGMFCHDHACWSFYGHGALMIELKATKACIGQVGINHGPLFPEKELGWLLYEGYECKGYASEAAAGMLDWAWHTRNLKTLVSYVDPDNLQSHAVAKRIGGTVDPAAPRMDAEDIVYRHLPPAV</sequence>